<dbReference type="GO" id="GO:0042147">
    <property type="term" value="P:retrograde transport, endosome to Golgi"/>
    <property type="evidence" value="ECO:0007669"/>
    <property type="project" value="TreeGrafter"/>
</dbReference>
<evidence type="ECO:0000256" key="2">
    <source>
        <dbReference type="ARBA" id="ARBA00008180"/>
    </source>
</evidence>
<dbReference type="OrthoDB" id="19482at2759"/>
<dbReference type="RefSeq" id="XP_012768572.1">
    <property type="nucleotide sequence ID" value="XM_012913118.1"/>
</dbReference>
<evidence type="ECO:0000256" key="6">
    <source>
        <dbReference type="SAM" id="MobiDB-lite"/>
    </source>
</evidence>
<dbReference type="STRING" id="5866.A0A061D6R7"/>
<dbReference type="PANTHER" id="PTHR14190">
    <property type="entry name" value="SUPPRESSOR OF ACTIN MUTATIONS 2/VACUOLAR PROTEIN SORTING 52"/>
    <property type="match status" value="1"/>
</dbReference>
<dbReference type="GO" id="GO:0019905">
    <property type="term" value="F:syntaxin binding"/>
    <property type="evidence" value="ECO:0007669"/>
    <property type="project" value="TreeGrafter"/>
</dbReference>
<dbReference type="PANTHER" id="PTHR14190:SF7">
    <property type="entry name" value="VACUOLAR PROTEIN SORTING-ASSOCIATED PROTEIN 52 HOMOLOG"/>
    <property type="match status" value="1"/>
</dbReference>
<feature type="domain" description="Vps52 C-terminal" evidence="8">
    <location>
        <begin position="306"/>
        <end position="583"/>
    </location>
</feature>
<dbReference type="GeneID" id="24564927"/>
<gene>
    <name evidence="9" type="ORF">BBBOND_0302900</name>
</gene>
<reference evidence="10" key="1">
    <citation type="journal article" date="2014" name="Nucleic Acids Res.">
        <title>The evolutionary dynamics of variant antigen genes in Babesia reveal a history of genomic innovation underlying host-parasite interaction.</title>
        <authorList>
            <person name="Jackson A.P."/>
            <person name="Otto T.D."/>
            <person name="Darby A."/>
            <person name="Ramaprasad A."/>
            <person name="Xia D."/>
            <person name="Echaide I.E."/>
            <person name="Farber M."/>
            <person name="Gahlot S."/>
            <person name="Gamble J."/>
            <person name="Gupta D."/>
            <person name="Gupta Y."/>
            <person name="Jackson L."/>
            <person name="Malandrin L."/>
            <person name="Malas T.B."/>
            <person name="Moussa E."/>
            <person name="Nair M."/>
            <person name="Reid A.J."/>
            <person name="Sanders M."/>
            <person name="Sharma J."/>
            <person name="Tracey A."/>
            <person name="Quail M.A."/>
            <person name="Weir W."/>
            <person name="Wastling J.M."/>
            <person name="Hall N."/>
            <person name="Willadsen P."/>
            <person name="Lingelbach K."/>
            <person name="Shiels B."/>
            <person name="Tait A."/>
            <person name="Berriman M."/>
            <person name="Allred D.R."/>
            <person name="Pain A."/>
        </authorList>
    </citation>
    <scope>NUCLEOTIDE SEQUENCE [LARGE SCALE GENOMIC DNA]</scope>
    <source>
        <strain evidence="10">Bond</strain>
    </source>
</reference>
<dbReference type="GO" id="GO:0005829">
    <property type="term" value="C:cytosol"/>
    <property type="evidence" value="ECO:0007669"/>
    <property type="project" value="GOC"/>
</dbReference>
<keyword evidence="5" id="KW-0333">Golgi apparatus</keyword>
<keyword evidence="3" id="KW-0813">Transport</keyword>
<feature type="region of interest" description="Disordered" evidence="6">
    <location>
        <begin position="622"/>
        <end position="650"/>
    </location>
</feature>
<dbReference type="Proteomes" id="UP000033188">
    <property type="component" value="Chromosome 3"/>
</dbReference>
<evidence type="ECO:0000256" key="4">
    <source>
        <dbReference type="ARBA" id="ARBA00022927"/>
    </source>
</evidence>
<evidence type="ECO:0000259" key="8">
    <source>
        <dbReference type="Pfam" id="PF20655"/>
    </source>
</evidence>
<keyword evidence="4" id="KW-0653">Protein transport</keyword>
<dbReference type="VEuPathDB" id="PiroplasmaDB:BBBOND_0302900"/>
<dbReference type="EMBL" id="LK391709">
    <property type="protein sequence ID" value="CDR96386.1"/>
    <property type="molecule type" value="Genomic_DNA"/>
</dbReference>
<comment type="similarity">
    <text evidence="2">Belongs to the VPS52 family.</text>
</comment>
<dbReference type="AlphaFoldDB" id="A0A061D6R7"/>
<dbReference type="KEGG" id="bbig:BBBOND_0302900"/>
<name>A0A061D6R7_BABBI</name>
<proteinExistence type="inferred from homology"/>
<dbReference type="GO" id="GO:0006896">
    <property type="term" value="P:Golgi to vacuole transport"/>
    <property type="evidence" value="ECO:0007669"/>
    <property type="project" value="TreeGrafter"/>
</dbReference>
<dbReference type="GO" id="GO:0000938">
    <property type="term" value="C:GARP complex"/>
    <property type="evidence" value="ECO:0007669"/>
    <property type="project" value="TreeGrafter"/>
</dbReference>
<dbReference type="InterPro" id="IPR048361">
    <property type="entry name" value="Vps52_C"/>
</dbReference>
<evidence type="ECO:0000256" key="3">
    <source>
        <dbReference type="ARBA" id="ARBA00022448"/>
    </source>
</evidence>
<dbReference type="OMA" id="NPVKYPY"/>
<accession>A0A061D6R7</accession>
<feature type="domain" description="Vps52 coiled-coil" evidence="7">
    <location>
        <begin position="120"/>
        <end position="287"/>
    </location>
</feature>
<protein>
    <submittedName>
        <fullName evidence="9">SUPPRESSOR OF ACTIN MUTATIONS 2/VACUOLAR PROTEIN SORTING 52, putative</fullName>
    </submittedName>
</protein>
<feature type="compositionally biased region" description="Acidic residues" evidence="6">
    <location>
        <begin position="637"/>
        <end position="648"/>
    </location>
</feature>
<evidence type="ECO:0000256" key="5">
    <source>
        <dbReference type="ARBA" id="ARBA00023034"/>
    </source>
</evidence>
<keyword evidence="10" id="KW-1185">Reference proteome</keyword>
<evidence type="ECO:0000256" key="1">
    <source>
        <dbReference type="ARBA" id="ARBA00004601"/>
    </source>
</evidence>
<organism evidence="9 10">
    <name type="scientific">Babesia bigemina</name>
    <dbReference type="NCBI Taxonomy" id="5866"/>
    <lineage>
        <taxon>Eukaryota</taxon>
        <taxon>Sar</taxon>
        <taxon>Alveolata</taxon>
        <taxon>Apicomplexa</taxon>
        <taxon>Aconoidasida</taxon>
        <taxon>Piroplasmida</taxon>
        <taxon>Babesiidae</taxon>
        <taxon>Babesia</taxon>
    </lineage>
</organism>
<comment type="subcellular location">
    <subcellularLocation>
        <location evidence="1">Golgi apparatus</location>
        <location evidence="1">trans-Golgi network</location>
    </subcellularLocation>
</comment>
<dbReference type="Pfam" id="PF04129">
    <property type="entry name" value="Vps52_CC"/>
    <property type="match status" value="1"/>
</dbReference>
<sequence length="745" mass="85215">MLKQQQEPRMRDHHHTQLLDIAPDAFAEDLKWLLEGVDAPQALEDLEPWRNTIVKRYFEPAEEQEPSQPGPAVIDVENEAEDESEVEFRVITQLNSIISRVDLARQQWQDEVTEAFLAHEEEISEFSTDMNYCDSTIKLIEEALTKHYKSLEAASTYIKNLHTESSALSACLDNRQAFLKAVQGYLDDIAVSPSLIKAICHEPIGESYVRLLEQFQAKVHRMKTLYDGAPYPSLHPSKIQMKKLELVIVGRIYDFMRLEIAKLATPKANLQMIQNTNFLRLRPLFAYVRDTNANYANEIKNQYAKTLRKIYCHLFSSYYAALERCRRKNRYRDIGVFMKRSTKTPTGYFLLDDRDQLVINFKDDPIVPTGLELESLGFEEIFKSFLKLLVDTAFSEFVFISQFFEQGVTSMFTYIFEETMLHLRARVETLVKSSYDVVMLITLTLLFAANRQVMQNRGVTLLDETLGKLQNDLYARAMHHLKNMAKHVMSCTLQASSSTLDMWLPGAHSVNLSNLVYSVLRLKGTQDKLGITPITFDSLDHLIHVTVSALTLRGRKLSNTTKLNVFVIANCVAFLHPLQEFKESVVEFEQPLNKHIESYVSGYVGVQFENIINLVKSIKHAPESNPQNSERTTSAGEETETQDPDASDDATKIDHETVDKWRTAADEFVQSGREKFKAITAKVELHFAQEAAVERVNDAVLKAIDDIYAEFYTNLASFIDAGNRYLLENLPKSTKIAEWLTTNHD</sequence>
<dbReference type="InterPro" id="IPR007258">
    <property type="entry name" value="Vps52"/>
</dbReference>
<evidence type="ECO:0000313" key="9">
    <source>
        <dbReference type="EMBL" id="CDR96386.1"/>
    </source>
</evidence>
<dbReference type="InterPro" id="IPR048319">
    <property type="entry name" value="Vps52_CC"/>
</dbReference>
<dbReference type="GO" id="GO:0032456">
    <property type="term" value="P:endocytic recycling"/>
    <property type="evidence" value="ECO:0007669"/>
    <property type="project" value="TreeGrafter"/>
</dbReference>
<dbReference type="Pfam" id="PF20655">
    <property type="entry name" value="Vps52_C"/>
    <property type="match status" value="1"/>
</dbReference>
<feature type="compositionally biased region" description="Polar residues" evidence="6">
    <location>
        <begin position="624"/>
        <end position="636"/>
    </location>
</feature>
<evidence type="ECO:0000259" key="7">
    <source>
        <dbReference type="Pfam" id="PF04129"/>
    </source>
</evidence>
<evidence type="ECO:0000313" key="10">
    <source>
        <dbReference type="Proteomes" id="UP000033188"/>
    </source>
</evidence>
<dbReference type="GO" id="GO:0015031">
    <property type="term" value="P:protein transport"/>
    <property type="evidence" value="ECO:0007669"/>
    <property type="project" value="UniProtKB-KW"/>
</dbReference>